<proteinExistence type="predicted"/>
<dbReference type="InParanoid" id="T1EVJ5"/>
<keyword evidence="3" id="KW-1185">Reference proteome</keyword>
<dbReference type="GeneID" id="20200595"/>
<dbReference type="RefSeq" id="XP_009027692.1">
    <property type="nucleotide sequence ID" value="XM_009029444.1"/>
</dbReference>
<dbReference type="HOGENOM" id="CLU_160225_0_0_1"/>
<dbReference type="KEGG" id="hro:HELRODRAFT_164532"/>
<gene>
    <name evidence="2" type="primary">20200595</name>
    <name evidence="1" type="ORF">HELRODRAFT_164532</name>
</gene>
<reference evidence="3" key="1">
    <citation type="submission" date="2012-12" db="EMBL/GenBank/DDBJ databases">
        <authorList>
            <person name="Hellsten U."/>
            <person name="Grimwood J."/>
            <person name="Chapman J.A."/>
            <person name="Shapiro H."/>
            <person name="Aerts A."/>
            <person name="Otillar R.P."/>
            <person name="Terry A.Y."/>
            <person name="Boore J.L."/>
            <person name="Simakov O."/>
            <person name="Marletaz F."/>
            <person name="Cho S.-J."/>
            <person name="Edsinger-Gonzales E."/>
            <person name="Havlak P."/>
            <person name="Kuo D.-H."/>
            <person name="Larsson T."/>
            <person name="Lv J."/>
            <person name="Arendt D."/>
            <person name="Savage R."/>
            <person name="Osoegawa K."/>
            <person name="de Jong P."/>
            <person name="Lindberg D.R."/>
            <person name="Seaver E.C."/>
            <person name="Weisblat D.A."/>
            <person name="Putnam N.H."/>
            <person name="Grigoriev I.V."/>
            <person name="Rokhsar D.S."/>
        </authorList>
    </citation>
    <scope>NUCLEOTIDE SEQUENCE</scope>
</reference>
<reference evidence="2" key="3">
    <citation type="submission" date="2015-06" db="UniProtKB">
        <authorList>
            <consortium name="EnsemblMetazoa"/>
        </authorList>
    </citation>
    <scope>IDENTIFICATION</scope>
</reference>
<dbReference type="CTD" id="20200595"/>
<name>T1EVJ5_HELRO</name>
<sequence>MICMCLVCCGWYSLCGMKAKECLEMFHLKMGSLGRPWQVSKGSKASSPLQCQCQSLVQNVVGDTVSIGNKFLTSGTTEGEVWTQHFGFLPEDRIQPDQRQHVLIAISHAPTAKHSESDCDITKRILLRF</sequence>
<evidence type="ECO:0000313" key="3">
    <source>
        <dbReference type="Proteomes" id="UP000015101"/>
    </source>
</evidence>
<dbReference type="EMBL" id="KB097571">
    <property type="protein sequence ID" value="ESN94653.1"/>
    <property type="molecule type" value="Genomic_DNA"/>
</dbReference>
<dbReference type="EnsemblMetazoa" id="HelroT164532">
    <property type="protein sequence ID" value="HelroP164532"/>
    <property type="gene ID" value="HelroG164532"/>
</dbReference>
<evidence type="ECO:0000313" key="2">
    <source>
        <dbReference type="EnsemblMetazoa" id="HelroP164532"/>
    </source>
</evidence>
<dbReference type="AlphaFoldDB" id="T1EVJ5"/>
<accession>T1EVJ5</accession>
<dbReference type="Proteomes" id="UP000015101">
    <property type="component" value="Unassembled WGS sequence"/>
</dbReference>
<organism evidence="2 3">
    <name type="scientific">Helobdella robusta</name>
    <name type="common">Californian leech</name>
    <dbReference type="NCBI Taxonomy" id="6412"/>
    <lineage>
        <taxon>Eukaryota</taxon>
        <taxon>Metazoa</taxon>
        <taxon>Spiralia</taxon>
        <taxon>Lophotrochozoa</taxon>
        <taxon>Annelida</taxon>
        <taxon>Clitellata</taxon>
        <taxon>Hirudinea</taxon>
        <taxon>Rhynchobdellida</taxon>
        <taxon>Glossiphoniidae</taxon>
        <taxon>Helobdella</taxon>
    </lineage>
</organism>
<evidence type="ECO:0000313" key="1">
    <source>
        <dbReference type="EMBL" id="ESN94653.1"/>
    </source>
</evidence>
<protein>
    <submittedName>
        <fullName evidence="1 2">Uncharacterized protein</fullName>
    </submittedName>
</protein>
<reference evidence="1 3" key="2">
    <citation type="journal article" date="2013" name="Nature">
        <title>Insights into bilaterian evolution from three spiralian genomes.</title>
        <authorList>
            <person name="Simakov O."/>
            <person name="Marletaz F."/>
            <person name="Cho S.J."/>
            <person name="Edsinger-Gonzales E."/>
            <person name="Havlak P."/>
            <person name="Hellsten U."/>
            <person name="Kuo D.H."/>
            <person name="Larsson T."/>
            <person name="Lv J."/>
            <person name="Arendt D."/>
            <person name="Savage R."/>
            <person name="Osoegawa K."/>
            <person name="de Jong P."/>
            <person name="Grimwood J."/>
            <person name="Chapman J.A."/>
            <person name="Shapiro H."/>
            <person name="Aerts A."/>
            <person name="Otillar R.P."/>
            <person name="Terry A.Y."/>
            <person name="Boore J.L."/>
            <person name="Grigoriev I.V."/>
            <person name="Lindberg D.R."/>
            <person name="Seaver E.C."/>
            <person name="Weisblat D.A."/>
            <person name="Putnam N.H."/>
            <person name="Rokhsar D.S."/>
        </authorList>
    </citation>
    <scope>NUCLEOTIDE SEQUENCE</scope>
</reference>
<dbReference type="EMBL" id="AMQM01001704">
    <property type="status" value="NOT_ANNOTATED_CDS"/>
    <property type="molecule type" value="Genomic_DNA"/>
</dbReference>